<proteinExistence type="predicted"/>
<gene>
    <name evidence="1" type="ORF">Ciccas_000029</name>
</gene>
<dbReference type="EMBL" id="JBJKFK010000002">
    <property type="protein sequence ID" value="KAL3321273.1"/>
    <property type="molecule type" value="Genomic_DNA"/>
</dbReference>
<dbReference type="AlphaFoldDB" id="A0ABD2QP34"/>
<evidence type="ECO:0000313" key="1">
    <source>
        <dbReference type="EMBL" id="KAL3321273.1"/>
    </source>
</evidence>
<sequence>MQIVERNLRSFEFLNDHTKKRISDILLRSKASQQVLMYPAEFLNSLRILHAHLPQEEWVCLERSLWNRDTGFPESLLEIVANEAVFDNNTATIALDYISERGIPFIDEQFEPVDYLELFRRYVDRRELNNRQQNSILDCMLTILTDARKTKAFHDLQILVIVITLGVQVKEPKTIHKMLDLVYDLLRYVFGSSLMMLEKRRFLERITNEWIYLRKERPREMATHILVCLASLFRRSGKLKSITIRNLIGTQRELVTYSANGQANPLNSASEVTYLRLRGRVQEDTDHMSCLSEEAITLLVEKQTNEFEHGKKQFPTSKSLL</sequence>
<reference evidence="1 2" key="1">
    <citation type="submission" date="2024-11" db="EMBL/GenBank/DDBJ databases">
        <title>Adaptive evolution of stress response genes in parasites aligns with host niche diversity.</title>
        <authorList>
            <person name="Hahn C."/>
            <person name="Resl P."/>
        </authorList>
    </citation>
    <scope>NUCLEOTIDE SEQUENCE [LARGE SCALE GENOMIC DNA]</scope>
    <source>
        <strain evidence="1">EGGRZ-B1_66</strain>
        <tissue evidence="1">Body</tissue>
    </source>
</reference>
<accession>A0ABD2QP34</accession>
<comment type="caution">
    <text evidence="1">The sequence shown here is derived from an EMBL/GenBank/DDBJ whole genome shotgun (WGS) entry which is preliminary data.</text>
</comment>
<name>A0ABD2QP34_9PLAT</name>
<protein>
    <submittedName>
        <fullName evidence="1">Uncharacterized protein</fullName>
    </submittedName>
</protein>
<keyword evidence="2" id="KW-1185">Reference proteome</keyword>
<dbReference type="Proteomes" id="UP001626550">
    <property type="component" value="Unassembled WGS sequence"/>
</dbReference>
<evidence type="ECO:0000313" key="2">
    <source>
        <dbReference type="Proteomes" id="UP001626550"/>
    </source>
</evidence>
<organism evidence="1 2">
    <name type="scientific">Cichlidogyrus casuarinus</name>
    <dbReference type="NCBI Taxonomy" id="1844966"/>
    <lineage>
        <taxon>Eukaryota</taxon>
        <taxon>Metazoa</taxon>
        <taxon>Spiralia</taxon>
        <taxon>Lophotrochozoa</taxon>
        <taxon>Platyhelminthes</taxon>
        <taxon>Monogenea</taxon>
        <taxon>Monopisthocotylea</taxon>
        <taxon>Dactylogyridea</taxon>
        <taxon>Ancyrocephalidae</taxon>
        <taxon>Cichlidogyrus</taxon>
    </lineage>
</organism>